<dbReference type="Proteomes" id="UP000239494">
    <property type="component" value="Unassembled WGS sequence"/>
</dbReference>
<dbReference type="SUPFAM" id="SSF140453">
    <property type="entry name" value="EsxAB dimer-like"/>
    <property type="match status" value="1"/>
</dbReference>
<evidence type="ECO:0000313" key="2">
    <source>
        <dbReference type="Proteomes" id="UP000239494"/>
    </source>
</evidence>
<gene>
    <name evidence="1" type="ORF">CLV43_105253</name>
</gene>
<comment type="caution">
    <text evidence="1">The sequence shown here is derived from an EMBL/GenBank/DDBJ whole genome shotgun (WGS) entry which is preliminary data.</text>
</comment>
<name>A0A2T0T749_9PSEU</name>
<proteinExistence type="predicted"/>
<organism evidence="1 2">
    <name type="scientific">Umezawaea tangerina</name>
    <dbReference type="NCBI Taxonomy" id="84725"/>
    <lineage>
        <taxon>Bacteria</taxon>
        <taxon>Bacillati</taxon>
        <taxon>Actinomycetota</taxon>
        <taxon>Actinomycetes</taxon>
        <taxon>Pseudonocardiales</taxon>
        <taxon>Pseudonocardiaceae</taxon>
        <taxon>Umezawaea</taxon>
    </lineage>
</organism>
<dbReference type="EMBL" id="PVTF01000005">
    <property type="protein sequence ID" value="PRY41495.1"/>
    <property type="molecule type" value="Genomic_DNA"/>
</dbReference>
<sequence length="108" mass="11281">MANGMSINTQVISGSADQLLGMGEALGKEVESFRSQVDALADAFGGDDLGSALGMIYQIVSEAAFDSFADNAEGLSEIGQNLQGMADDYSTVDTANSDMFRELQGELS</sequence>
<dbReference type="AlphaFoldDB" id="A0A2T0T749"/>
<protein>
    <recommendedName>
        <fullName evidence="3">Excreted virulence factor EspC (Type VII ESX diderm)</fullName>
    </recommendedName>
</protein>
<dbReference type="Gene3D" id="1.10.287.1060">
    <property type="entry name" value="ESAT-6-like"/>
    <property type="match status" value="1"/>
</dbReference>
<evidence type="ECO:0000313" key="1">
    <source>
        <dbReference type="EMBL" id="PRY41495.1"/>
    </source>
</evidence>
<accession>A0A2T0T749</accession>
<reference evidence="1 2" key="1">
    <citation type="submission" date="2018-03" db="EMBL/GenBank/DDBJ databases">
        <title>Genomic Encyclopedia of Archaeal and Bacterial Type Strains, Phase II (KMG-II): from individual species to whole genera.</title>
        <authorList>
            <person name="Goeker M."/>
        </authorList>
    </citation>
    <scope>NUCLEOTIDE SEQUENCE [LARGE SCALE GENOMIC DNA]</scope>
    <source>
        <strain evidence="1 2">DSM 44720</strain>
    </source>
</reference>
<keyword evidence="2" id="KW-1185">Reference proteome</keyword>
<evidence type="ECO:0008006" key="3">
    <source>
        <dbReference type="Google" id="ProtNLM"/>
    </source>
</evidence>
<dbReference type="InterPro" id="IPR036689">
    <property type="entry name" value="ESAT-6-like_sf"/>
</dbReference>